<proteinExistence type="predicted"/>
<dbReference type="AlphaFoldDB" id="A0A183A993"/>
<evidence type="ECO:0000313" key="2">
    <source>
        <dbReference type="Proteomes" id="UP000272942"/>
    </source>
</evidence>
<reference evidence="1 2" key="2">
    <citation type="submission" date="2018-11" db="EMBL/GenBank/DDBJ databases">
        <authorList>
            <consortium name="Pathogen Informatics"/>
        </authorList>
    </citation>
    <scope>NUCLEOTIDE SEQUENCE [LARGE SCALE GENOMIC DNA]</scope>
    <source>
        <strain evidence="1 2">Egypt</strain>
    </source>
</reference>
<sequence>MGLLDISCNYLAKRCCAFNLNPVCQSRSDSWYQPTVYGSIMGLRAMRLLQGSITLHTNNDVPITSHLQYLIVQCSGNVNGMKVRSVKLEVRGEPIFLKGRVLPYGQREGVLKALQEMEQDGVISKVESSAWATLIVVAMKSNDYGDVQRSPWMPVFFEDRFGGRIPTDSTQCRISLLENNQHAVGNV</sequence>
<dbReference type="WBParaSite" id="ECPE_0000353101-mRNA-1">
    <property type="protein sequence ID" value="ECPE_0000353101-mRNA-1"/>
    <property type="gene ID" value="ECPE_0000353101"/>
</dbReference>
<evidence type="ECO:0000313" key="3">
    <source>
        <dbReference type="WBParaSite" id="ECPE_0000353101-mRNA-1"/>
    </source>
</evidence>
<organism evidence="3">
    <name type="scientific">Echinostoma caproni</name>
    <dbReference type="NCBI Taxonomy" id="27848"/>
    <lineage>
        <taxon>Eukaryota</taxon>
        <taxon>Metazoa</taxon>
        <taxon>Spiralia</taxon>
        <taxon>Lophotrochozoa</taxon>
        <taxon>Platyhelminthes</taxon>
        <taxon>Trematoda</taxon>
        <taxon>Digenea</taxon>
        <taxon>Plagiorchiida</taxon>
        <taxon>Echinostomata</taxon>
        <taxon>Echinostomatoidea</taxon>
        <taxon>Echinostomatidae</taxon>
        <taxon>Echinostoma</taxon>
    </lineage>
</organism>
<dbReference type="Gene3D" id="3.10.10.10">
    <property type="entry name" value="HIV Type 1 Reverse Transcriptase, subunit A, domain 1"/>
    <property type="match status" value="1"/>
</dbReference>
<evidence type="ECO:0000313" key="1">
    <source>
        <dbReference type="EMBL" id="VDP69767.1"/>
    </source>
</evidence>
<dbReference type="Proteomes" id="UP000272942">
    <property type="component" value="Unassembled WGS sequence"/>
</dbReference>
<accession>A0A183A993</accession>
<gene>
    <name evidence="1" type="ORF">ECPE_LOCUS3528</name>
</gene>
<name>A0A183A993_9TREM</name>
<reference evidence="3" key="1">
    <citation type="submission" date="2016-06" db="UniProtKB">
        <authorList>
            <consortium name="WormBaseParasite"/>
        </authorList>
    </citation>
    <scope>IDENTIFICATION</scope>
</reference>
<dbReference type="EMBL" id="UZAN01040469">
    <property type="protein sequence ID" value="VDP69767.1"/>
    <property type="molecule type" value="Genomic_DNA"/>
</dbReference>
<keyword evidence="2" id="KW-1185">Reference proteome</keyword>
<dbReference type="OrthoDB" id="10056300at2759"/>
<protein>
    <submittedName>
        <fullName evidence="3">Mediator of RNA polymerase II transcription subunit 20</fullName>
    </submittedName>
</protein>